<feature type="compositionally biased region" description="Basic and acidic residues" evidence="1">
    <location>
        <begin position="157"/>
        <end position="174"/>
    </location>
</feature>
<sequence>CSAAAAASASETSSTASFLDSSKSFSFGHFDVFSFVSRSCHCRRPSTPVDLTRPASARESARHIKPSWSAIAPIVQAFTASRLPRLDLDDGGGGGLGSYGLGIYEGPVSLSGRRTDVQPSVRFVEPSLTTQKRIRLRAAARGGLLALGTEQERKAQAAARQKAEYAKEATEIKTKRERRKNSSGKRKQKLPPTTRKGGGGAPIKDAQGNTRANLKQVMRETDDDRLSNSGHRAAATGDGLRRFSRPRRRLLIGSRTGRFSRSRRLMQQLDGLKDLQTRLSKSFTDDFGGFSNATAANATNSRQQKDVQQQEKQQQQQPQHARGGHGIFGRGLSDEQKRQRERYQEELRQ</sequence>
<feature type="region of interest" description="Disordered" evidence="1">
    <location>
        <begin position="157"/>
        <end position="256"/>
    </location>
</feature>
<organism evidence="2 3">
    <name type="scientific">Macrostomum lignano</name>
    <dbReference type="NCBI Taxonomy" id="282301"/>
    <lineage>
        <taxon>Eukaryota</taxon>
        <taxon>Metazoa</taxon>
        <taxon>Spiralia</taxon>
        <taxon>Lophotrochozoa</taxon>
        <taxon>Platyhelminthes</taxon>
        <taxon>Rhabditophora</taxon>
        <taxon>Macrostomorpha</taxon>
        <taxon>Macrostomida</taxon>
        <taxon>Macrostomidae</taxon>
        <taxon>Macrostomum</taxon>
    </lineage>
</organism>
<feature type="compositionally biased region" description="Basic residues" evidence="1">
    <location>
        <begin position="175"/>
        <end position="189"/>
    </location>
</feature>
<evidence type="ECO:0000313" key="3">
    <source>
        <dbReference type="WBParaSite" id="maker-unitig_31663-snap-gene-0.2-mRNA-1"/>
    </source>
</evidence>
<protein>
    <submittedName>
        <fullName evidence="3">FoP_duplication domain-containing protein</fullName>
    </submittedName>
</protein>
<feature type="region of interest" description="Disordered" evidence="1">
    <location>
        <begin position="298"/>
        <end position="349"/>
    </location>
</feature>
<reference evidence="3" key="1">
    <citation type="submission" date="2016-11" db="UniProtKB">
        <authorList>
            <consortium name="WormBaseParasite"/>
        </authorList>
    </citation>
    <scope>IDENTIFICATION</scope>
</reference>
<evidence type="ECO:0000313" key="2">
    <source>
        <dbReference type="Proteomes" id="UP000095280"/>
    </source>
</evidence>
<dbReference type="AlphaFoldDB" id="A0A1I8FEI7"/>
<keyword evidence="2" id="KW-1185">Reference proteome</keyword>
<proteinExistence type="predicted"/>
<accession>A0A1I8FEI7</accession>
<name>A0A1I8FEI7_9PLAT</name>
<evidence type="ECO:0000256" key="1">
    <source>
        <dbReference type="SAM" id="MobiDB-lite"/>
    </source>
</evidence>
<dbReference type="Proteomes" id="UP000095280">
    <property type="component" value="Unplaced"/>
</dbReference>
<feature type="compositionally biased region" description="Low complexity" evidence="1">
    <location>
        <begin position="310"/>
        <end position="319"/>
    </location>
</feature>
<feature type="compositionally biased region" description="Basic and acidic residues" evidence="1">
    <location>
        <begin position="217"/>
        <end position="226"/>
    </location>
</feature>
<feature type="compositionally biased region" description="Basic and acidic residues" evidence="1">
    <location>
        <begin position="332"/>
        <end position="349"/>
    </location>
</feature>
<dbReference type="WBParaSite" id="maker-unitig_31663-snap-gene-0.2-mRNA-1">
    <property type="protein sequence ID" value="maker-unitig_31663-snap-gene-0.2-mRNA-1"/>
    <property type="gene ID" value="maker-unitig_31663-snap-gene-0.2"/>
</dbReference>